<dbReference type="EMBL" id="JACCKS010000006">
    <property type="protein sequence ID" value="NZA37792.1"/>
    <property type="molecule type" value="Genomic_DNA"/>
</dbReference>
<organism evidence="1 2">
    <name type="scientific">Eubacterium callanderi</name>
    <dbReference type="NCBI Taxonomy" id="53442"/>
    <lineage>
        <taxon>Bacteria</taxon>
        <taxon>Bacillati</taxon>
        <taxon>Bacillota</taxon>
        <taxon>Clostridia</taxon>
        <taxon>Eubacteriales</taxon>
        <taxon>Eubacteriaceae</taxon>
        <taxon>Eubacterium</taxon>
    </lineage>
</organism>
<accession>A0A1I5IUI0</accession>
<evidence type="ECO:0000313" key="2">
    <source>
        <dbReference type="Proteomes" id="UP000586254"/>
    </source>
</evidence>
<sequence length="89" mass="10387">MEAKLLGYLPMDFETKEGNRIEGVKLFIVYNDDAENLQGARTADIFVSHKIAKDYNFKEYLNKFVFIYFNNKGKFYAMDKIDVDADKKA</sequence>
<proteinExistence type="predicted"/>
<dbReference type="RefSeq" id="WP_074618545.1">
    <property type="nucleotide sequence ID" value="NZ_CAJKZB010000026.1"/>
</dbReference>
<dbReference type="AlphaFoldDB" id="A0A1I5IUI0"/>
<comment type="caution">
    <text evidence="1">The sequence shown here is derived from an EMBL/GenBank/DDBJ whole genome shotgun (WGS) entry which is preliminary data.</text>
</comment>
<gene>
    <name evidence="1" type="ORF">H0N91_06470</name>
</gene>
<dbReference type="Proteomes" id="UP000586254">
    <property type="component" value="Unassembled WGS sequence"/>
</dbReference>
<name>A0A1I5IUI0_9FIRM</name>
<protein>
    <submittedName>
        <fullName evidence="1">Uncharacterized protein</fullName>
    </submittedName>
</protein>
<evidence type="ECO:0000313" key="1">
    <source>
        <dbReference type="EMBL" id="NZA37792.1"/>
    </source>
</evidence>
<reference evidence="1 2" key="1">
    <citation type="submission" date="2020-07" db="EMBL/GenBank/DDBJ databases">
        <title>Organ Donor 1.</title>
        <authorList>
            <person name="Marsh A.J."/>
            <person name="Azcarate-Peril M.A."/>
        </authorList>
    </citation>
    <scope>NUCLEOTIDE SEQUENCE [LARGE SCALE GENOMIC DNA]</scope>
    <source>
        <strain evidence="1 2">AMC0717</strain>
    </source>
</reference>